<dbReference type="PANTHER" id="PTHR47027:SF20">
    <property type="entry name" value="REVERSE TRANSCRIPTASE-LIKE PROTEIN WITH RNA-DIRECTED DNA POLYMERASE DOMAIN"/>
    <property type="match status" value="1"/>
</dbReference>
<name>A0A067R2G0_ZOONE</name>
<dbReference type="AlphaFoldDB" id="A0A067R2G0"/>
<sequence>MRCKRLLYEVYLVPIVTYAAETWTLGIKEIQKVETMGMKFLRSALGITRRDKVWNEEVRNRMDVRGLVERVEEARMKWYGHVKRMGEGRIARQMLDMRVGGTRPRGKP</sequence>
<evidence type="ECO:0000313" key="2">
    <source>
        <dbReference type="Proteomes" id="UP000027135"/>
    </source>
</evidence>
<dbReference type="PANTHER" id="PTHR47027">
    <property type="entry name" value="REVERSE TRANSCRIPTASE DOMAIN-CONTAINING PROTEIN"/>
    <property type="match status" value="1"/>
</dbReference>
<evidence type="ECO:0000313" key="1">
    <source>
        <dbReference type="EMBL" id="KDR13155.1"/>
    </source>
</evidence>
<proteinExistence type="predicted"/>
<dbReference type="Proteomes" id="UP000027135">
    <property type="component" value="Unassembled WGS sequence"/>
</dbReference>
<reference evidence="1 2" key="1">
    <citation type="journal article" date="2014" name="Nat. Commun.">
        <title>Molecular traces of alternative social organization in a termite genome.</title>
        <authorList>
            <person name="Terrapon N."/>
            <person name="Li C."/>
            <person name="Robertson H.M."/>
            <person name="Ji L."/>
            <person name="Meng X."/>
            <person name="Booth W."/>
            <person name="Chen Z."/>
            <person name="Childers C.P."/>
            <person name="Glastad K.M."/>
            <person name="Gokhale K."/>
            <person name="Gowin J."/>
            <person name="Gronenberg W."/>
            <person name="Hermansen R.A."/>
            <person name="Hu H."/>
            <person name="Hunt B.G."/>
            <person name="Huylmans A.K."/>
            <person name="Khalil S.M."/>
            <person name="Mitchell R.D."/>
            <person name="Munoz-Torres M.C."/>
            <person name="Mustard J.A."/>
            <person name="Pan H."/>
            <person name="Reese J.T."/>
            <person name="Scharf M.E."/>
            <person name="Sun F."/>
            <person name="Vogel H."/>
            <person name="Xiao J."/>
            <person name="Yang W."/>
            <person name="Yang Z."/>
            <person name="Yang Z."/>
            <person name="Zhou J."/>
            <person name="Zhu J."/>
            <person name="Brent C.S."/>
            <person name="Elsik C.G."/>
            <person name="Goodisman M.A."/>
            <person name="Liberles D.A."/>
            <person name="Roe R.M."/>
            <person name="Vargo E.L."/>
            <person name="Vilcinskas A."/>
            <person name="Wang J."/>
            <person name="Bornberg-Bauer E."/>
            <person name="Korb J."/>
            <person name="Zhang G."/>
            <person name="Liebig J."/>
        </authorList>
    </citation>
    <scope>NUCLEOTIDE SEQUENCE [LARGE SCALE GENOMIC DNA]</scope>
    <source>
        <tissue evidence="1">Whole organism</tissue>
    </source>
</reference>
<dbReference type="OMA" id="MKLANVR"/>
<dbReference type="EMBL" id="KK852965">
    <property type="protein sequence ID" value="KDR13155.1"/>
    <property type="molecule type" value="Genomic_DNA"/>
</dbReference>
<dbReference type="STRING" id="136037.A0A067R2G0"/>
<keyword evidence="2" id="KW-1185">Reference proteome</keyword>
<evidence type="ECO:0008006" key="3">
    <source>
        <dbReference type="Google" id="ProtNLM"/>
    </source>
</evidence>
<dbReference type="InParanoid" id="A0A067R2G0"/>
<gene>
    <name evidence="1" type="ORF">L798_11339</name>
</gene>
<dbReference type="eggNOG" id="ENOG502S4CJ">
    <property type="taxonomic scope" value="Eukaryota"/>
</dbReference>
<organism evidence="1 2">
    <name type="scientific">Zootermopsis nevadensis</name>
    <name type="common">Dampwood termite</name>
    <dbReference type="NCBI Taxonomy" id="136037"/>
    <lineage>
        <taxon>Eukaryota</taxon>
        <taxon>Metazoa</taxon>
        <taxon>Ecdysozoa</taxon>
        <taxon>Arthropoda</taxon>
        <taxon>Hexapoda</taxon>
        <taxon>Insecta</taxon>
        <taxon>Pterygota</taxon>
        <taxon>Neoptera</taxon>
        <taxon>Polyneoptera</taxon>
        <taxon>Dictyoptera</taxon>
        <taxon>Blattodea</taxon>
        <taxon>Blattoidea</taxon>
        <taxon>Termitoidae</taxon>
        <taxon>Termopsidae</taxon>
        <taxon>Zootermopsis</taxon>
    </lineage>
</organism>
<accession>A0A067R2G0</accession>
<protein>
    <recommendedName>
        <fullName evidence="3">Endonuclease-reverse transcriptase</fullName>
    </recommendedName>
</protein>